<name>A0A814KQR5_9BILA</name>
<comment type="caution">
    <text evidence="1">The sequence shown here is derived from an EMBL/GenBank/DDBJ whole genome shotgun (WGS) entry which is preliminary data.</text>
</comment>
<proteinExistence type="predicted"/>
<sequence length="451" mass="51180">MAATIYCTTNNAFHQHSLTTARSQYSPVLRRTTLSTSFSSTTSLTHIDQQSIIKTIESDENNNEHHHDIEITTYDDIDKVLYITSDDDDDDEEDIDVNDNEHHMTDDIDAEEFLSLVGLRSKAKKPKISNLTLRPLTQKLASPVCLLPLPKYSERVRQALYIRLPFLKFLTITHDIECFCSTDENAKAQSLLPRSIAQKRGLSSLYKSPKKRKLPKTEFISLATNTLRHNTSKISIYNPVHSALQCHVVLDRLGQSTIDQIMQSSSEDDNASIASVSISHKLLYETSAKTHCQLPSTTNGATVQRTMRTDKIAVKRKLTTAEIDKRKRFKSANHDRSMRTDDNIVNDLSSLAYQRIYLKCFICSKRDYVDARMTNSDVLHSHWLEHGGNLSLNIYDSEIDSKLTRVVEFFDSSKQQILEGKVKTIFILNSKEIKCSSTNNLSSNDSLIVID</sequence>
<dbReference type="OrthoDB" id="10032142at2759"/>
<dbReference type="AlphaFoldDB" id="A0A814KQR5"/>
<gene>
    <name evidence="1" type="ORF">QVE165_LOCUS17808</name>
</gene>
<keyword evidence="2" id="KW-1185">Reference proteome</keyword>
<evidence type="ECO:0000313" key="1">
    <source>
        <dbReference type="EMBL" id="CAF1054585.1"/>
    </source>
</evidence>
<evidence type="ECO:0000313" key="2">
    <source>
        <dbReference type="Proteomes" id="UP000663832"/>
    </source>
</evidence>
<reference evidence="1" key="1">
    <citation type="submission" date="2021-02" db="EMBL/GenBank/DDBJ databases">
        <authorList>
            <person name="Nowell W R."/>
        </authorList>
    </citation>
    <scope>NUCLEOTIDE SEQUENCE</scope>
</reference>
<organism evidence="1 2">
    <name type="scientific">Adineta steineri</name>
    <dbReference type="NCBI Taxonomy" id="433720"/>
    <lineage>
        <taxon>Eukaryota</taxon>
        <taxon>Metazoa</taxon>
        <taxon>Spiralia</taxon>
        <taxon>Gnathifera</taxon>
        <taxon>Rotifera</taxon>
        <taxon>Eurotatoria</taxon>
        <taxon>Bdelloidea</taxon>
        <taxon>Adinetida</taxon>
        <taxon>Adinetidae</taxon>
        <taxon>Adineta</taxon>
    </lineage>
</organism>
<accession>A0A814KQR5</accession>
<protein>
    <submittedName>
        <fullName evidence="1">Uncharacterized protein</fullName>
    </submittedName>
</protein>
<dbReference type="EMBL" id="CAJNOM010000104">
    <property type="protein sequence ID" value="CAF1054585.1"/>
    <property type="molecule type" value="Genomic_DNA"/>
</dbReference>
<dbReference type="Proteomes" id="UP000663832">
    <property type="component" value="Unassembled WGS sequence"/>
</dbReference>